<feature type="compositionally biased region" description="Basic residues" evidence="1">
    <location>
        <begin position="310"/>
        <end position="323"/>
    </location>
</feature>
<evidence type="ECO:0000256" key="1">
    <source>
        <dbReference type="SAM" id="MobiDB-lite"/>
    </source>
</evidence>
<feature type="compositionally biased region" description="Low complexity" evidence="1">
    <location>
        <begin position="176"/>
        <end position="196"/>
    </location>
</feature>
<gene>
    <name evidence="2" type="ORF">HYPSUDRAFT_556998</name>
</gene>
<feature type="compositionally biased region" description="Polar residues" evidence="1">
    <location>
        <begin position="214"/>
        <end position="228"/>
    </location>
</feature>
<feature type="region of interest" description="Disordered" evidence="1">
    <location>
        <begin position="307"/>
        <end position="340"/>
    </location>
</feature>
<organism evidence="2 3">
    <name type="scientific">Hypholoma sublateritium (strain FD-334 SS-4)</name>
    <dbReference type="NCBI Taxonomy" id="945553"/>
    <lineage>
        <taxon>Eukaryota</taxon>
        <taxon>Fungi</taxon>
        <taxon>Dikarya</taxon>
        <taxon>Basidiomycota</taxon>
        <taxon>Agaricomycotina</taxon>
        <taxon>Agaricomycetes</taxon>
        <taxon>Agaricomycetidae</taxon>
        <taxon>Agaricales</taxon>
        <taxon>Agaricineae</taxon>
        <taxon>Strophariaceae</taxon>
        <taxon>Hypholoma</taxon>
    </lineage>
</organism>
<evidence type="ECO:0000313" key="2">
    <source>
        <dbReference type="EMBL" id="KJA13413.1"/>
    </source>
</evidence>
<feature type="region of interest" description="Disordered" evidence="1">
    <location>
        <begin position="112"/>
        <end position="135"/>
    </location>
</feature>
<reference evidence="3" key="1">
    <citation type="submission" date="2014-04" db="EMBL/GenBank/DDBJ databases">
        <title>Evolutionary Origins and Diversification of the Mycorrhizal Mutualists.</title>
        <authorList>
            <consortium name="DOE Joint Genome Institute"/>
            <consortium name="Mycorrhizal Genomics Consortium"/>
            <person name="Kohler A."/>
            <person name="Kuo A."/>
            <person name="Nagy L.G."/>
            <person name="Floudas D."/>
            <person name="Copeland A."/>
            <person name="Barry K.W."/>
            <person name="Cichocki N."/>
            <person name="Veneault-Fourrey C."/>
            <person name="LaButti K."/>
            <person name="Lindquist E.A."/>
            <person name="Lipzen A."/>
            <person name="Lundell T."/>
            <person name="Morin E."/>
            <person name="Murat C."/>
            <person name="Riley R."/>
            <person name="Ohm R."/>
            <person name="Sun H."/>
            <person name="Tunlid A."/>
            <person name="Henrissat B."/>
            <person name="Grigoriev I.V."/>
            <person name="Hibbett D.S."/>
            <person name="Martin F."/>
        </authorList>
    </citation>
    <scope>NUCLEOTIDE SEQUENCE [LARGE SCALE GENOMIC DNA]</scope>
    <source>
        <strain evidence="3">FD-334 SS-4</strain>
    </source>
</reference>
<dbReference type="AlphaFoldDB" id="A0A0D2LRF4"/>
<dbReference type="EMBL" id="KN817744">
    <property type="protein sequence ID" value="KJA13413.1"/>
    <property type="molecule type" value="Genomic_DNA"/>
</dbReference>
<feature type="region of interest" description="Disordered" evidence="1">
    <location>
        <begin position="155"/>
        <end position="196"/>
    </location>
</feature>
<evidence type="ECO:0000313" key="3">
    <source>
        <dbReference type="Proteomes" id="UP000054270"/>
    </source>
</evidence>
<proteinExistence type="predicted"/>
<feature type="region of interest" description="Disordered" evidence="1">
    <location>
        <begin position="214"/>
        <end position="244"/>
    </location>
</feature>
<keyword evidence="3" id="KW-1185">Reference proteome</keyword>
<name>A0A0D2LRF4_HYPSF</name>
<dbReference type="Proteomes" id="UP000054270">
    <property type="component" value="Unassembled WGS sequence"/>
</dbReference>
<sequence>MPCSPGYSALHSPDATIGDQDIGAGWSDICSDDISQSNCTSASLSNDPVIDSGVPSTESDIQGDINLWLNRSYIFNDEGFNERGALACPSTSSSASFEEIDSRTGDAQAIHMPRAQRHDQREILSPPPYADEIAGRKRTNTLSNIWWAKDSQADSAPLSNGFDDSRPELDLWTNTSSPSSSGSQSGSVLGAPSSSSALSGASFDVNQFSPRRAPTSVTLDTRRATTSRYARCPSNPGILSVISEPQKTKNEVTFKRLQESSLSQSTIPSAKRGLTNNKGCDPYTRASGSTASGACVAMHNTARIGISQSGKRHPQISGTKRKARDAPPKRPNAPPAAKAKACCPRFRPVYAQQGVFQVAGATADPPQAPNVMR</sequence>
<protein>
    <submittedName>
        <fullName evidence="2">Uncharacterized protein</fullName>
    </submittedName>
</protein>
<accession>A0A0D2LRF4</accession>